<dbReference type="EMBL" id="SNSC02000004">
    <property type="protein sequence ID" value="TID25079.1"/>
    <property type="molecule type" value="Genomic_DNA"/>
</dbReference>
<feature type="transmembrane region" description="Helical" evidence="6">
    <location>
        <begin position="91"/>
        <end position="114"/>
    </location>
</feature>
<keyword evidence="5 6" id="KW-0472">Membrane</keyword>
<feature type="transmembrane region" description="Helical" evidence="6">
    <location>
        <begin position="289"/>
        <end position="309"/>
    </location>
</feature>
<dbReference type="GO" id="GO:0016020">
    <property type="term" value="C:membrane"/>
    <property type="evidence" value="ECO:0007669"/>
    <property type="project" value="UniProtKB-SubCell"/>
</dbReference>
<keyword evidence="4 6" id="KW-1133">Transmembrane helix</keyword>
<dbReference type="InterPro" id="IPR020846">
    <property type="entry name" value="MFS_dom"/>
</dbReference>
<feature type="transmembrane region" description="Helical" evidence="6">
    <location>
        <begin position="341"/>
        <end position="362"/>
    </location>
</feature>
<feature type="transmembrane region" description="Helical" evidence="6">
    <location>
        <begin position="191"/>
        <end position="215"/>
    </location>
</feature>
<comment type="caution">
    <text evidence="8">The sequence shown here is derived from an EMBL/GenBank/DDBJ whole genome shotgun (WGS) entry which is preliminary data.</text>
</comment>
<dbReference type="PANTHER" id="PTHR23504">
    <property type="entry name" value="MAJOR FACILITATOR SUPERFAMILY DOMAIN-CONTAINING PROTEIN 10"/>
    <property type="match status" value="1"/>
</dbReference>
<feature type="transmembrane region" description="Helical" evidence="6">
    <location>
        <begin position="397"/>
        <end position="424"/>
    </location>
</feature>
<evidence type="ECO:0000256" key="3">
    <source>
        <dbReference type="ARBA" id="ARBA00022692"/>
    </source>
</evidence>
<keyword evidence="9" id="KW-1185">Reference proteome</keyword>
<organism evidence="8 9">
    <name type="scientific">Venturia nashicola</name>
    <dbReference type="NCBI Taxonomy" id="86259"/>
    <lineage>
        <taxon>Eukaryota</taxon>
        <taxon>Fungi</taxon>
        <taxon>Dikarya</taxon>
        <taxon>Ascomycota</taxon>
        <taxon>Pezizomycotina</taxon>
        <taxon>Dothideomycetes</taxon>
        <taxon>Pleosporomycetidae</taxon>
        <taxon>Venturiales</taxon>
        <taxon>Venturiaceae</taxon>
        <taxon>Venturia</taxon>
    </lineage>
</organism>
<dbReference type="SUPFAM" id="SSF103473">
    <property type="entry name" value="MFS general substrate transporter"/>
    <property type="match status" value="1"/>
</dbReference>
<dbReference type="CDD" id="cd17330">
    <property type="entry name" value="MFS_SLC46_TetA_like"/>
    <property type="match status" value="1"/>
</dbReference>
<feature type="transmembrane region" description="Helical" evidence="6">
    <location>
        <begin position="58"/>
        <end position="79"/>
    </location>
</feature>
<dbReference type="InterPro" id="IPR011701">
    <property type="entry name" value="MFS"/>
</dbReference>
<evidence type="ECO:0000256" key="4">
    <source>
        <dbReference type="ARBA" id="ARBA00022989"/>
    </source>
</evidence>
<feature type="transmembrane region" description="Helical" evidence="6">
    <location>
        <begin position="152"/>
        <end position="171"/>
    </location>
</feature>
<evidence type="ECO:0000256" key="6">
    <source>
        <dbReference type="SAM" id="Phobius"/>
    </source>
</evidence>
<dbReference type="GO" id="GO:0022857">
    <property type="term" value="F:transmembrane transporter activity"/>
    <property type="evidence" value="ECO:0007669"/>
    <property type="project" value="InterPro"/>
</dbReference>
<feature type="transmembrane region" description="Helical" evidence="6">
    <location>
        <begin position="21"/>
        <end position="43"/>
    </location>
</feature>
<evidence type="ECO:0000259" key="7">
    <source>
        <dbReference type="PROSITE" id="PS50850"/>
    </source>
</evidence>
<reference evidence="8 9" key="1">
    <citation type="submission" date="2019-04" db="EMBL/GenBank/DDBJ databases">
        <title>High contiguity whole genome sequence and gene annotation resource for two Venturia nashicola isolates.</title>
        <authorList>
            <person name="Prokchorchik M."/>
            <person name="Won K."/>
            <person name="Lee Y."/>
            <person name="Choi E.D."/>
            <person name="Segonzac C."/>
            <person name="Sohn K.H."/>
        </authorList>
    </citation>
    <scope>NUCLEOTIDE SEQUENCE [LARGE SCALE GENOMIC DNA]</scope>
    <source>
        <strain evidence="8 9">PRI2</strain>
    </source>
</reference>
<dbReference type="PROSITE" id="PS50850">
    <property type="entry name" value="MFS"/>
    <property type="match status" value="1"/>
</dbReference>
<feature type="transmembrane region" description="Helical" evidence="6">
    <location>
        <begin position="436"/>
        <end position="459"/>
    </location>
</feature>
<accession>A0A4Z1PCR0</accession>
<comment type="subcellular location">
    <subcellularLocation>
        <location evidence="1">Membrane</location>
        <topology evidence="1">Multi-pass membrane protein</topology>
    </subcellularLocation>
</comment>
<dbReference type="InterPro" id="IPR036259">
    <property type="entry name" value="MFS_trans_sf"/>
</dbReference>
<feature type="transmembrane region" description="Helical" evidence="6">
    <location>
        <begin position="369"/>
        <end position="391"/>
    </location>
</feature>
<keyword evidence="3 6" id="KW-0812">Transmembrane</keyword>
<dbReference type="Gene3D" id="1.20.1250.20">
    <property type="entry name" value="MFS general substrate transporter like domains"/>
    <property type="match status" value="1"/>
</dbReference>
<keyword evidence="2" id="KW-0813">Transport</keyword>
<proteinExistence type="predicted"/>
<name>A0A4Z1PCR0_9PEZI</name>
<evidence type="ECO:0000256" key="1">
    <source>
        <dbReference type="ARBA" id="ARBA00004141"/>
    </source>
</evidence>
<dbReference type="OrthoDB" id="10262656at2759"/>
<evidence type="ECO:0000256" key="2">
    <source>
        <dbReference type="ARBA" id="ARBA00022448"/>
    </source>
</evidence>
<dbReference type="Pfam" id="PF07690">
    <property type="entry name" value="MFS_1"/>
    <property type="match status" value="1"/>
</dbReference>
<evidence type="ECO:0000313" key="8">
    <source>
        <dbReference type="EMBL" id="TID25079.1"/>
    </source>
</evidence>
<evidence type="ECO:0000256" key="5">
    <source>
        <dbReference type="ARBA" id="ARBA00023136"/>
    </source>
</evidence>
<dbReference type="InterPro" id="IPR001958">
    <property type="entry name" value="Tet-R_TetA/multi-R_MdtG-like"/>
</dbReference>
<feature type="transmembrane region" description="Helical" evidence="6">
    <location>
        <begin position="120"/>
        <end position="140"/>
    </location>
</feature>
<dbReference type="AlphaFoldDB" id="A0A4Z1PCR0"/>
<dbReference type="Proteomes" id="UP000298493">
    <property type="component" value="Unassembled WGS sequence"/>
</dbReference>
<protein>
    <submittedName>
        <fullName evidence="8">Putative MFS transporter</fullName>
    </submittedName>
</protein>
<gene>
    <name evidence="8" type="ORF">E6O75_ATG04284</name>
</gene>
<feature type="domain" description="Major facilitator superfamily (MFS) profile" evidence="7">
    <location>
        <begin position="1"/>
        <end position="495"/>
    </location>
</feature>
<feature type="transmembrane region" description="Helical" evidence="6">
    <location>
        <begin position="471"/>
        <end position="490"/>
    </location>
</feature>
<sequence>MDLTKQQSPIRDPDAFPATQLFILALIRVAEPIALTSIFPYAWKLVLHYEIGDPHDAAFWAGILIAAFSLAEALSGMFWGSLSDRIGRKKVVVLGSSGTVLSLLIVGLAPTFWIALLGRVIGGLLNGNVGVIQTMVGELVTNPKHEPKAYAIMPFVWSIGTIVGPAIGGYFAEPVDNFPSMFSRHGLFASFPYLLPNLICACLLLASIVAAYFFLLETHPDLQSWSTQEDLNHTTAATPLIPASGAMNNAPADISAESYGTFDAVTITENSRNSKKSISRASSPRREKVFTKNVIMLTMALGIFTYHSMTYDHLMPIFFQDKRTNVGHQLSGGLGLTTQSVGVIMSINGLISLFVQGVIFPLMAEWLGVWRLFVVVTIGHPIAYFIVPYLIVLPQPWLHAGIYASLFVRNCLSILAYPLILILIKEAAPSASCLGKINGLAASTGGACRTMASPIAGILYGVGGRINFTPLAWWVSALVAVVGALQIPWIDRQKNKTAHVRAAWAETEEESEKVGRQSLDPVAEVEAFIREANVEEA</sequence>
<dbReference type="PANTHER" id="PTHR23504:SF2">
    <property type="entry name" value="TRANSPORTER, PUTATIVE (AFU_ORTHOLOGUE AFUA_8G04150)-RELATED"/>
    <property type="match status" value="1"/>
</dbReference>
<evidence type="ECO:0000313" key="9">
    <source>
        <dbReference type="Proteomes" id="UP000298493"/>
    </source>
</evidence>
<dbReference type="PRINTS" id="PR01035">
    <property type="entry name" value="TCRTETA"/>
</dbReference>